<accession>A0A1I1U7Z6</accession>
<evidence type="ECO:0008006" key="3">
    <source>
        <dbReference type="Google" id="ProtNLM"/>
    </source>
</evidence>
<proteinExistence type="predicted"/>
<reference evidence="2" key="1">
    <citation type="submission" date="2016-10" db="EMBL/GenBank/DDBJ databases">
        <authorList>
            <person name="Varghese N."/>
            <person name="Submissions S."/>
        </authorList>
    </citation>
    <scope>NUCLEOTIDE SEQUENCE [LARGE SCALE GENOMIC DNA]</scope>
    <source>
        <strain evidence="2">DSM 45962</strain>
    </source>
</reference>
<protein>
    <recommendedName>
        <fullName evidence="3">DUF91 domain-containing protein</fullName>
    </recommendedName>
</protein>
<dbReference type="GO" id="GO:0003676">
    <property type="term" value="F:nucleic acid binding"/>
    <property type="evidence" value="ECO:0007669"/>
    <property type="project" value="InterPro"/>
</dbReference>
<evidence type="ECO:0000313" key="1">
    <source>
        <dbReference type="EMBL" id="SFD66942.1"/>
    </source>
</evidence>
<dbReference type="AlphaFoldDB" id="A0A1I1U7Z6"/>
<sequence length="405" mass="43392">MEPGAIVLKTSTLDATIRALVGPVVPFQPGRKLTAFANWFTTPANNKLVLAVRPGLGLNDTATAVAHAMAWQGRRELVLLLSDAAVASSAARLAYIATPLQIWAVDDTLTPTSTPIPTVEGVVAAASNRPLRGEPQHDLGTVGPWVGDLVESVDRHWALVDAHRGNYLSWHCAGRQVLKLTRTGTGVRVQAGVQYSNPPAGRQPYDRTATAPLTEAERAEAEAAIAVAVADRLTGRDADHVEHRMQATLGRTGLRELGLVELAREYPAWRADGAPGFIDFLGLDSAGQLHIIETKIGSDDMLVFQVLNYLSWVTAHASAIRADRGWPAGDDSVVHIDFVLAPKTGDRPQPALGPYTAGQLAALREDVAWRIHLIDDAHGEAPVIHSYRPREVPPPRPGVVAAPVC</sequence>
<name>A0A1I1U7Z6_9ACTN</name>
<keyword evidence="2" id="KW-1185">Reference proteome</keyword>
<evidence type="ECO:0000313" key="2">
    <source>
        <dbReference type="Proteomes" id="UP000199022"/>
    </source>
</evidence>
<gene>
    <name evidence="1" type="ORF">SAMN05661030_3957</name>
</gene>
<organism evidence="1 2">
    <name type="scientific">Klenkia taihuensis</name>
    <dbReference type="NCBI Taxonomy" id="1225127"/>
    <lineage>
        <taxon>Bacteria</taxon>
        <taxon>Bacillati</taxon>
        <taxon>Actinomycetota</taxon>
        <taxon>Actinomycetes</taxon>
        <taxon>Geodermatophilales</taxon>
        <taxon>Geodermatophilaceae</taxon>
        <taxon>Klenkia</taxon>
    </lineage>
</organism>
<dbReference type="EMBL" id="FOMD01000005">
    <property type="protein sequence ID" value="SFD66942.1"/>
    <property type="molecule type" value="Genomic_DNA"/>
</dbReference>
<dbReference type="Proteomes" id="UP000199022">
    <property type="component" value="Unassembled WGS sequence"/>
</dbReference>
<dbReference type="InterPro" id="IPR011856">
    <property type="entry name" value="tRNA_endonuc-like_dom_sf"/>
</dbReference>
<dbReference type="Gene3D" id="3.40.1350.10">
    <property type="match status" value="1"/>
</dbReference>